<dbReference type="EMBL" id="BARU01007983">
    <property type="protein sequence ID" value="GAH35171.1"/>
    <property type="molecule type" value="Genomic_DNA"/>
</dbReference>
<feature type="non-terminal residue" evidence="1">
    <location>
        <position position="69"/>
    </location>
</feature>
<sequence length="69" mass="7813">MKIKILVLILAFLFLCIPVQSQKKVEQSEDFLLRAVEFHGHLGPYLVLGLRAGLFANQIFGRDPMKTEA</sequence>
<dbReference type="SUPFAM" id="SSF143555">
    <property type="entry name" value="FwdE-like"/>
    <property type="match status" value="1"/>
</dbReference>
<name>X1EP62_9ZZZZ</name>
<dbReference type="Gene3D" id="3.30.1330.130">
    <property type="match status" value="1"/>
</dbReference>
<proteinExistence type="predicted"/>
<reference evidence="1" key="1">
    <citation type="journal article" date="2014" name="Front. Microbiol.">
        <title>High frequency of phylogenetically diverse reductive dehalogenase-homologous genes in deep subseafloor sedimentary metagenomes.</title>
        <authorList>
            <person name="Kawai M."/>
            <person name="Futagami T."/>
            <person name="Toyoda A."/>
            <person name="Takaki Y."/>
            <person name="Nishi S."/>
            <person name="Hori S."/>
            <person name="Arai W."/>
            <person name="Tsubouchi T."/>
            <person name="Morono Y."/>
            <person name="Uchiyama I."/>
            <person name="Ito T."/>
            <person name="Fujiyama A."/>
            <person name="Inagaki F."/>
            <person name="Takami H."/>
        </authorList>
    </citation>
    <scope>NUCLEOTIDE SEQUENCE</scope>
    <source>
        <strain evidence="1">Expedition CK06-06</strain>
    </source>
</reference>
<dbReference type="AlphaFoldDB" id="X1EP62"/>
<organism evidence="1">
    <name type="scientific">marine sediment metagenome</name>
    <dbReference type="NCBI Taxonomy" id="412755"/>
    <lineage>
        <taxon>unclassified sequences</taxon>
        <taxon>metagenomes</taxon>
        <taxon>ecological metagenomes</taxon>
    </lineage>
</organism>
<comment type="caution">
    <text evidence="1">The sequence shown here is derived from an EMBL/GenBank/DDBJ whole genome shotgun (WGS) entry which is preliminary data.</text>
</comment>
<protein>
    <submittedName>
        <fullName evidence="1">Uncharacterized protein</fullName>
    </submittedName>
</protein>
<accession>X1EP62</accession>
<gene>
    <name evidence="1" type="ORF">S03H2_15688</name>
</gene>
<evidence type="ECO:0000313" key="1">
    <source>
        <dbReference type="EMBL" id="GAH35171.1"/>
    </source>
</evidence>